<comment type="similarity">
    <text evidence="2">Belongs to the AIM9 family.</text>
</comment>
<protein>
    <recommendedName>
        <fullName evidence="3">Altered inheritance of mitochondria protein 9, mitochondrial</fullName>
    </recommendedName>
    <alternativeName>
        <fullName evidence="6">Found in mitochondrial proteome protein 29</fullName>
    </alternativeName>
</protein>
<dbReference type="AlphaFoldDB" id="A0A1B7TE22"/>
<evidence type="ECO:0000313" key="8">
    <source>
        <dbReference type="Proteomes" id="UP000092321"/>
    </source>
</evidence>
<gene>
    <name evidence="7" type="ORF">HANVADRAFT_52564</name>
</gene>
<dbReference type="PANTHER" id="PTHR36091">
    <property type="entry name" value="ALTERED INHERITANCE OF MITOCHONDRIA PROTEIN 9, MITOCHONDRIAL"/>
    <property type="match status" value="1"/>
</dbReference>
<name>A0A1B7TE22_9ASCO</name>
<dbReference type="EMBL" id="LXPE01000011">
    <property type="protein sequence ID" value="OBA27006.1"/>
    <property type="molecule type" value="Genomic_DNA"/>
</dbReference>
<dbReference type="OrthoDB" id="2968323at2759"/>
<dbReference type="SUPFAM" id="SSF56112">
    <property type="entry name" value="Protein kinase-like (PK-like)"/>
    <property type="match status" value="1"/>
</dbReference>
<keyword evidence="8" id="KW-1185">Reference proteome</keyword>
<evidence type="ECO:0000256" key="1">
    <source>
        <dbReference type="ARBA" id="ARBA00004173"/>
    </source>
</evidence>
<evidence type="ECO:0000256" key="3">
    <source>
        <dbReference type="ARBA" id="ARBA00016197"/>
    </source>
</evidence>
<evidence type="ECO:0000313" key="7">
    <source>
        <dbReference type="EMBL" id="OBA27006.1"/>
    </source>
</evidence>
<evidence type="ECO:0000256" key="5">
    <source>
        <dbReference type="ARBA" id="ARBA00023128"/>
    </source>
</evidence>
<dbReference type="PANTHER" id="PTHR36091:SF1">
    <property type="entry name" value="ALTERED INHERITANCE OF MITOCHONDRIA PROTEIN 9, MITOCHONDRIAL"/>
    <property type="match status" value="1"/>
</dbReference>
<keyword evidence="5" id="KW-0496">Mitochondrion</keyword>
<keyword evidence="4" id="KW-0809">Transit peptide</keyword>
<dbReference type="InterPro" id="IPR011009">
    <property type="entry name" value="Kinase-like_dom_sf"/>
</dbReference>
<comment type="caution">
    <text evidence="7">The sequence shown here is derived from an EMBL/GenBank/DDBJ whole genome shotgun (WGS) entry which is preliminary data.</text>
</comment>
<sequence length="611" mass="70493">MFSVVATKSIGSIFSKRTALFHNSAKALLSKTPTENVTNLSNENDPHREDFFKYHWGHWLKNDAQEKAKRVTKFSVEGCNEILNDLYKQSLNTAASTEDGKVSKPIYNSNITVTLPHNVNKSIFGEGIKENEKVSIKTMESYHEGKHHHIFKISTHQDKTFVLRIPYPRDSEHTIATRLRSEIASQDFAQLKLKIPVPKVYAYGATKLGPMKSPFILEEFVEGPLLMREWNPMVDDSMIGEGHKEELSKVIEPLMKFQTKFAGTEFKKFGSLYFSNDLPKELREKDDFKEDIFEGEKGSEFDGRWKIGYTTERSFWRNGKDELLGFENHRNFLGPWNKASDIIKSFADLELATAEANKVSKEEIQVYKELQTVSKNLIEDKCASVPGWEDLLKPRLQHPDLDPVNCIVSEKTDTKYLLDFENTFIGPFLFNKAPEFIYYDGPKVYQLDTANEEFKKLDVAEQEQYIFAYKRTRNLFLWENSLNINLPKLIYSAAPIIKLLKSPFTIAANKKLPKDFLLIEEKLMQLQGAWATINKQQISSLSEYPIKYSKGDIEGNYHKMNKYNEELLKDPFATTQDWVPADMFETLVQQKVLIKNETTGDYDIDLSKFGF</sequence>
<evidence type="ECO:0000256" key="2">
    <source>
        <dbReference type="ARBA" id="ARBA00005543"/>
    </source>
</evidence>
<evidence type="ECO:0000256" key="4">
    <source>
        <dbReference type="ARBA" id="ARBA00022946"/>
    </source>
</evidence>
<dbReference type="Proteomes" id="UP000092321">
    <property type="component" value="Unassembled WGS sequence"/>
</dbReference>
<proteinExistence type="inferred from homology"/>
<dbReference type="InterPro" id="IPR051035">
    <property type="entry name" value="Mito_inheritance_9"/>
</dbReference>
<accession>A0A1B7TE22</accession>
<organism evidence="7 8">
    <name type="scientific">Hanseniaspora valbyensis NRRL Y-1626</name>
    <dbReference type="NCBI Taxonomy" id="766949"/>
    <lineage>
        <taxon>Eukaryota</taxon>
        <taxon>Fungi</taxon>
        <taxon>Dikarya</taxon>
        <taxon>Ascomycota</taxon>
        <taxon>Saccharomycotina</taxon>
        <taxon>Saccharomycetes</taxon>
        <taxon>Saccharomycodales</taxon>
        <taxon>Saccharomycodaceae</taxon>
        <taxon>Hanseniaspora</taxon>
    </lineage>
</organism>
<reference evidence="8" key="1">
    <citation type="journal article" date="2016" name="Proc. Natl. Acad. Sci. U.S.A.">
        <title>Comparative genomics of biotechnologically important yeasts.</title>
        <authorList>
            <person name="Riley R."/>
            <person name="Haridas S."/>
            <person name="Wolfe K.H."/>
            <person name="Lopes M.R."/>
            <person name="Hittinger C.T."/>
            <person name="Goeker M."/>
            <person name="Salamov A.A."/>
            <person name="Wisecaver J.H."/>
            <person name="Long T.M."/>
            <person name="Calvey C.H."/>
            <person name="Aerts A.L."/>
            <person name="Barry K.W."/>
            <person name="Choi C."/>
            <person name="Clum A."/>
            <person name="Coughlan A.Y."/>
            <person name="Deshpande S."/>
            <person name="Douglass A.P."/>
            <person name="Hanson S.J."/>
            <person name="Klenk H.-P."/>
            <person name="LaButti K.M."/>
            <person name="Lapidus A."/>
            <person name="Lindquist E.A."/>
            <person name="Lipzen A.M."/>
            <person name="Meier-Kolthoff J.P."/>
            <person name="Ohm R.A."/>
            <person name="Otillar R.P."/>
            <person name="Pangilinan J.L."/>
            <person name="Peng Y."/>
            <person name="Rokas A."/>
            <person name="Rosa C.A."/>
            <person name="Scheuner C."/>
            <person name="Sibirny A.A."/>
            <person name="Slot J.C."/>
            <person name="Stielow J.B."/>
            <person name="Sun H."/>
            <person name="Kurtzman C.P."/>
            <person name="Blackwell M."/>
            <person name="Grigoriev I.V."/>
            <person name="Jeffries T.W."/>
        </authorList>
    </citation>
    <scope>NUCLEOTIDE SEQUENCE [LARGE SCALE GENOMIC DNA]</scope>
    <source>
        <strain evidence="8">NRRL Y-1626</strain>
    </source>
</reference>
<comment type="subcellular location">
    <subcellularLocation>
        <location evidence="1">Mitochondrion</location>
    </subcellularLocation>
</comment>
<evidence type="ECO:0000256" key="6">
    <source>
        <dbReference type="ARBA" id="ARBA00031849"/>
    </source>
</evidence>
<dbReference type="GO" id="GO:0005739">
    <property type="term" value="C:mitochondrion"/>
    <property type="evidence" value="ECO:0007669"/>
    <property type="project" value="UniProtKB-SubCell"/>
</dbReference>